<organism evidence="1 2">
    <name type="scientific">Terrabacter lapilli</name>
    <dbReference type="NCBI Taxonomy" id="436231"/>
    <lineage>
        <taxon>Bacteria</taxon>
        <taxon>Bacillati</taxon>
        <taxon>Actinomycetota</taxon>
        <taxon>Actinomycetes</taxon>
        <taxon>Micrococcales</taxon>
        <taxon>Intrasporangiaceae</taxon>
        <taxon>Terrabacter</taxon>
    </lineage>
</organism>
<dbReference type="Proteomes" id="UP001500013">
    <property type="component" value="Unassembled WGS sequence"/>
</dbReference>
<dbReference type="EMBL" id="BAAAPU010000003">
    <property type="protein sequence ID" value="GAA1969324.1"/>
    <property type="molecule type" value="Genomic_DNA"/>
</dbReference>
<proteinExistence type="predicted"/>
<sequence length="115" mass="13214">MPSEPEQVRGVPVPRFIHEPDCTRPLSRMSWRIGEEGDRLWKCHACGRFKVEDTRAETEAATAAAEQRLQRRGYVCRPHYAQVNWQGAGCQRCAAEIAMSKAQRRSRRTEAATEW</sequence>
<comment type="caution">
    <text evidence="1">The sequence shown here is derived from an EMBL/GenBank/DDBJ whole genome shotgun (WGS) entry which is preliminary data.</text>
</comment>
<reference evidence="1 2" key="1">
    <citation type="journal article" date="2019" name="Int. J. Syst. Evol. Microbiol.">
        <title>The Global Catalogue of Microorganisms (GCM) 10K type strain sequencing project: providing services to taxonomists for standard genome sequencing and annotation.</title>
        <authorList>
            <consortium name="The Broad Institute Genomics Platform"/>
            <consortium name="The Broad Institute Genome Sequencing Center for Infectious Disease"/>
            <person name="Wu L."/>
            <person name="Ma J."/>
        </authorList>
    </citation>
    <scope>NUCLEOTIDE SEQUENCE [LARGE SCALE GENOMIC DNA]</scope>
    <source>
        <strain evidence="1 2">JCM 15628</strain>
    </source>
</reference>
<name>A0ABN2RHV0_9MICO</name>
<keyword evidence="2" id="KW-1185">Reference proteome</keyword>
<accession>A0ABN2RHV0</accession>
<protein>
    <submittedName>
        <fullName evidence="1">Uncharacterized protein</fullName>
    </submittedName>
</protein>
<evidence type="ECO:0000313" key="1">
    <source>
        <dbReference type="EMBL" id="GAA1969324.1"/>
    </source>
</evidence>
<evidence type="ECO:0000313" key="2">
    <source>
        <dbReference type="Proteomes" id="UP001500013"/>
    </source>
</evidence>
<gene>
    <name evidence="1" type="ORF">GCM10009817_06590</name>
</gene>